<comment type="caution">
    <text evidence="2">The sequence shown here is derived from an EMBL/GenBank/DDBJ whole genome shotgun (WGS) entry which is preliminary data.</text>
</comment>
<accession>A0ABT8D7S6</accession>
<evidence type="ECO:0000313" key="3">
    <source>
        <dbReference type="Proteomes" id="UP001243846"/>
    </source>
</evidence>
<dbReference type="EMBL" id="JAUFRC010000001">
    <property type="protein sequence ID" value="MDN3711966.1"/>
    <property type="molecule type" value="Genomic_DNA"/>
</dbReference>
<reference evidence="3" key="1">
    <citation type="journal article" date="2019" name="Int. J. Syst. Evol. Microbiol.">
        <title>The Global Catalogue of Microorganisms (GCM) 10K type strain sequencing project: providing services to taxonomists for standard genome sequencing and annotation.</title>
        <authorList>
            <consortium name="The Broad Institute Genomics Platform"/>
            <consortium name="The Broad Institute Genome Sequencing Center for Infectious Disease"/>
            <person name="Wu L."/>
            <person name="Ma J."/>
        </authorList>
    </citation>
    <scope>NUCLEOTIDE SEQUENCE [LARGE SCALE GENOMIC DNA]</scope>
    <source>
        <strain evidence="3">CECT 8482</strain>
    </source>
</reference>
<evidence type="ECO:0000256" key="1">
    <source>
        <dbReference type="SAM" id="Phobius"/>
    </source>
</evidence>
<sequence>MSRMIATANAVTSAEQSSPRATIILATVLGLGLVFLSGIAQSETLHDAAHDLRHAAGYPCH</sequence>
<protein>
    <submittedName>
        <fullName evidence="2">CbtB domain-containing protein</fullName>
    </submittedName>
</protein>
<keyword evidence="1" id="KW-0472">Membrane</keyword>
<name>A0ABT8D7S6_9RHOB</name>
<feature type="transmembrane region" description="Helical" evidence="1">
    <location>
        <begin position="21"/>
        <end position="40"/>
    </location>
</feature>
<proteinExistence type="predicted"/>
<keyword evidence="1" id="KW-1133">Transmembrane helix</keyword>
<dbReference type="InterPro" id="IPR012667">
    <property type="entry name" value="CbtB_put"/>
</dbReference>
<dbReference type="Proteomes" id="UP001243846">
    <property type="component" value="Unassembled WGS sequence"/>
</dbReference>
<gene>
    <name evidence="2" type="ORF">QWZ10_09335</name>
</gene>
<keyword evidence="3" id="KW-1185">Reference proteome</keyword>
<dbReference type="NCBIfam" id="TIGR02459">
    <property type="entry name" value="CbtB"/>
    <property type="match status" value="1"/>
</dbReference>
<organism evidence="2 3">
    <name type="scientific">Paracoccus cavernae</name>
    <dbReference type="NCBI Taxonomy" id="1571207"/>
    <lineage>
        <taxon>Bacteria</taxon>
        <taxon>Pseudomonadati</taxon>
        <taxon>Pseudomonadota</taxon>
        <taxon>Alphaproteobacteria</taxon>
        <taxon>Rhodobacterales</taxon>
        <taxon>Paracoccaceae</taxon>
        <taxon>Paracoccus</taxon>
    </lineage>
</organism>
<dbReference type="RefSeq" id="WP_377683989.1">
    <property type="nucleotide sequence ID" value="NZ_JBHMDZ010000002.1"/>
</dbReference>
<dbReference type="Pfam" id="PF09489">
    <property type="entry name" value="CbtB"/>
    <property type="match status" value="1"/>
</dbReference>
<keyword evidence="1" id="KW-0812">Transmembrane</keyword>
<evidence type="ECO:0000313" key="2">
    <source>
        <dbReference type="EMBL" id="MDN3711966.1"/>
    </source>
</evidence>